<dbReference type="AlphaFoldDB" id="A0A9N8D5K7"/>
<accession>A0A9N8D5K7</accession>
<comment type="caution">
    <text evidence="2">The sequence shown here is derived from an EMBL/GenBank/DDBJ whole genome shotgun (WGS) entry which is preliminary data.</text>
</comment>
<dbReference type="Proteomes" id="UP001153069">
    <property type="component" value="Unassembled WGS sequence"/>
</dbReference>
<proteinExistence type="predicted"/>
<gene>
    <name evidence="2" type="ORF">SEMRO_10_G007880.1</name>
</gene>
<keyword evidence="3" id="KW-1185">Reference proteome</keyword>
<reference evidence="2" key="1">
    <citation type="submission" date="2020-06" db="EMBL/GenBank/DDBJ databases">
        <authorList>
            <consortium name="Plant Systems Biology data submission"/>
        </authorList>
    </citation>
    <scope>NUCLEOTIDE SEQUENCE</scope>
    <source>
        <strain evidence="2">D6</strain>
    </source>
</reference>
<dbReference type="SUPFAM" id="SSF54427">
    <property type="entry name" value="NTF2-like"/>
    <property type="match status" value="1"/>
</dbReference>
<dbReference type="Gene3D" id="3.10.450.50">
    <property type="match status" value="1"/>
</dbReference>
<evidence type="ECO:0000256" key="1">
    <source>
        <dbReference type="SAM" id="MobiDB-lite"/>
    </source>
</evidence>
<dbReference type="EMBL" id="CAICTM010000010">
    <property type="protein sequence ID" value="CAB9496822.1"/>
    <property type="molecule type" value="Genomic_DNA"/>
</dbReference>
<feature type="region of interest" description="Disordered" evidence="1">
    <location>
        <begin position="28"/>
        <end position="62"/>
    </location>
</feature>
<feature type="compositionally biased region" description="Basic residues" evidence="1">
    <location>
        <begin position="39"/>
        <end position="49"/>
    </location>
</feature>
<evidence type="ECO:0000313" key="2">
    <source>
        <dbReference type="EMBL" id="CAB9496822.1"/>
    </source>
</evidence>
<dbReference type="InterPro" id="IPR032710">
    <property type="entry name" value="NTF2-like_dom_sf"/>
</dbReference>
<protein>
    <submittedName>
        <fullName evidence="2">Uncharacterized protein</fullName>
    </submittedName>
</protein>
<sequence>MKFLKLFVSKKKNEHHEKESSCVATVTSGDFSQSASSSKKNKKRNKKRNGRETQNTSSIPQEVEEFKTANEKVVSGLLAALNQHGRAEEMEKFFKSGDVRVKFEDAPSITSDIWVAVARQMMQSFPNLHFQYESIKEERSGVVLVEELQASGTHTAEPYAFAHFPPIPTCHKHIVNDPERLWLRVKDGKITDMECVSLGDLTGPAGFYVQCGGKMDMPPPSED</sequence>
<organism evidence="2 3">
    <name type="scientific">Seminavis robusta</name>
    <dbReference type="NCBI Taxonomy" id="568900"/>
    <lineage>
        <taxon>Eukaryota</taxon>
        <taxon>Sar</taxon>
        <taxon>Stramenopiles</taxon>
        <taxon>Ochrophyta</taxon>
        <taxon>Bacillariophyta</taxon>
        <taxon>Bacillariophyceae</taxon>
        <taxon>Bacillariophycidae</taxon>
        <taxon>Naviculales</taxon>
        <taxon>Naviculaceae</taxon>
        <taxon>Seminavis</taxon>
    </lineage>
</organism>
<evidence type="ECO:0000313" key="3">
    <source>
        <dbReference type="Proteomes" id="UP001153069"/>
    </source>
</evidence>
<name>A0A9N8D5K7_9STRA</name>